<feature type="transmembrane region" description="Helical" evidence="1">
    <location>
        <begin position="20"/>
        <end position="43"/>
    </location>
</feature>
<dbReference type="RefSeq" id="WP_175304293.1">
    <property type="nucleotide sequence ID" value="NZ_CZPZ01000001.1"/>
</dbReference>
<name>A0A0S4L3V8_9BACT</name>
<accession>A0A0S4L3V8</accession>
<dbReference type="AlphaFoldDB" id="A0A0S4L3V8"/>
<evidence type="ECO:0000256" key="1">
    <source>
        <dbReference type="SAM" id="Phobius"/>
    </source>
</evidence>
<protein>
    <recommendedName>
        <fullName evidence="4">Type II secretion system protein GspN</fullName>
    </recommendedName>
</protein>
<keyword evidence="1" id="KW-1133">Transmembrane helix</keyword>
<proteinExistence type="predicted"/>
<keyword evidence="1" id="KW-0812">Transmembrane</keyword>
<keyword evidence="1" id="KW-0472">Membrane</keyword>
<dbReference type="EMBL" id="CZPZ01000001">
    <property type="protein sequence ID" value="CUS31449.1"/>
    <property type="molecule type" value="Genomic_DNA"/>
</dbReference>
<reference evidence="3" key="1">
    <citation type="submission" date="2015-10" db="EMBL/GenBank/DDBJ databases">
        <authorList>
            <person name="Luecker S."/>
            <person name="Luecker S."/>
        </authorList>
    </citation>
    <scope>NUCLEOTIDE SEQUENCE [LARGE SCALE GENOMIC DNA]</scope>
</reference>
<sequence length="301" mass="31917">MGDDRRIMTITWPEAWREILAWTGGGISILALCLIATFPYGMLQARIVAELTRATGMDVRVADWTVDLPPSLEWRNVTVSKPDWTPIQLAALQAKLGVLSALGGTLGLDIVAKLTETASPTDLAKGTVTASSLSLDGPVTIKGHVQQVDLSKLLRRYVTRGTLTGNFSHRIDSGRATVATMKGEGTWTAEATDLVIDQIPLGNGRTLSLTFSQVSAGLACRDLRCDVTQLKGDGIDGSFTGEGYLTLQQPLQHSQVNLTVTVVPGHGFVSKAGALGFPSPQPGTAMTVKIVGTLAQARIAL</sequence>
<organism evidence="2 3">
    <name type="scientific">Candidatus Nitrospira nitrificans</name>
    <dbReference type="NCBI Taxonomy" id="1742973"/>
    <lineage>
        <taxon>Bacteria</taxon>
        <taxon>Pseudomonadati</taxon>
        <taxon>Nitrospirota</taxon>
        <taxon>Nitrospiria</taxon>
        <taxon>Nitrospirales</taxon>
        <taxon>Nitrospiraceae</taxon>
        <taxon>Nitrospira</taxon>
    </lineage>
</organism>
<dbReference type="STRING" id="1742973.COMA2_10109"/>
<evidence type="ECO:0000313" key="3">
    <source>
        <dbReference type="Proteomes" id="UP000198736"/>
    </source>
</evidence>
<dbReference type="InterPro" id="IPR030925">
    <property type="entry name" value="T2SS_GspN_Lepto"/>
</dbReference>
<evidence type="ECO:0000313" key="2">
    <source>
        <dbReference type="EMBL" id="CUS31449.1"/>
    </source>
</evidence>
<gene>
    <name evidence="2" type="ORF">COMA2_10109</name>
</gene>
<keyword evidence="3" id="KW-1185">Reference proteome</keyword>
<evidence type="ECO:0008006" key="4">
    <source>
        <dbReference type="Google" id="ProtNLM"/>
    </source>
</evidence>
<dbReference type="NCBIfam" id="TIGR04411">
    <property type="entry name" value="T2SS_GspN_Lepto"/>
    <property type="match status" value="1"/>
</dbReference>
<dbReference type="Proteomes" id="UP000198736">
    <property type="component" value="Unassembled WGS sequence"/>
</dbReference>